<reference evidence="1" key="1">
    <citation type="submission" date="2014-12" db="EMBL/GenBank/DDBJ databases">
        <authorList>
            <person name="Huang H.-H."/>
            <person name="Chen S.-C."/>
            <person name="Lai M.-C."/>
        </authorList>
    </citation>
    <scope>NUCLEOTIDE SEQUENCE</scope>
    <source>
        <strain evidence="1">K1F9705b</strain>
    </source>
</reference>
<dbReference type="EMBL" id="JWHL01000022">
    <property type="protein sequence ID" value="MBR1369857.1"/>
    <property type="molecule type" value="Genomic_DNA"/>
</dbReference>
<organism evidence="1 2">
    <name type="scientific">Methanocalculus chunghsingensis</name>
    <dbReference type="NCBI Taxonomy" id="156457"/>
    <lineage>
        <taxon>Archaea</taxon>
        <taxon>Methanobacteriati</taxon>
        <taxon>Methanobacteriota</taxon>
        <taxon>Stenosarchaea group</taxon>
        <taxon>Methanomicrobia</taxon>
        <taxon>Methanomicrobiales</taxon>
        <taxon>Methanocalculaceae</taxon>
        <taxon>Methanocalculus</taxon>
    </lineage>
</organism>
<keyword evidence="2" id="KW-1185">Reference proteome</keyword>
<proteinExistence type="predicted"/>
<evidence type="ECO:0000313" key="1">
    <source>
        <dbReference type="EMBL" id="MBR1369857.1"/>
    </source>
</evidence>
<evidence type="ECO:0000313" key="2">
    <source>
        <dbReference type="Proteomes" id="UP000730161"/>
    </source>
</evidence>
<gene>
    <name evidence="1" type="ORF">RJ53_10360</name>
</gene>
<accession>A0A8J7WBG1</accession>
<sequence>MFRESYSSEYSYQVTISAERSLDNVTLILPLPSWNGNSPIGEAILQEEGYGFPDDWKCSLVEIDGAVMLQISADRIVPTYRNLITPTPIRPGETPPPTPEIITSTEYSEATPVLIPIEFGVSLRDVEEINTRDPLGNEPVLSPKRNLTLAEEPYDTPTPPGGVSVSSYYTFESPFSAAYACDPETLVTIDISHQGGNSWWVLGWSGNSFRESVSITLIGPDPGWQYGTGSLRTGEGRYR</sequence>
<dbReference type="Proteomes" id="UP000730161">
    <property type="component" value="Unassembled WGS sequence"/>
</dbReference>
<name>A0A8J7WBG1_9EURY</name>
<comment type="caution">
    <text evidence="1">The sequence shown here is derived from an EMBL/GenBank/DDBJ whole genome shotgun (WGS) entry which is preliminary data.</text>
</comment>
<dbReference type="AlphaFoldDB" id="A0A8J7WBG1"/>
<protein>
    <submittedName>
        <fullName evidence="1">Uncharacterized protein</fullName>
    </submittedName>
</protein>